<dbReference type="Proteomes" id="UP000178912">
    <property type="component" value="Unassembled WGS sequence"/>
</dbReference>
<dbReference type="AlphaFoldDB" id="A0A1E1K2F3"/>
<keyword evidence="2" id="KW-1185">Reference proteome</keyword>
<gene>
    <name evidence="1" type="ORF">RAG0_02576</name>
</gene>
<accession>A0A1E1K2F3</accession>
<proteinExistence type="predicted"/>
<name>A0A1E1K2F3_9HELO</name>
<sequence length="56" mass="5874">MQHILSAKAIVKLAPTKTCALLPSSLKCIHRFHGLDASRAAKSTLSLATATSQVAD</sequence>
<reference evidence="2" key="1">
    <citation type="submission" date="2016-03" db="EMBL/GenBank/DDBJ databases">
        <authorList>
            <person name="Guldener U."/>
        </authorList>
    </citation>
    <scope>NUCLEOTIDE SEQUENCE [LARGE SCALE GENOMIC DNA]</scope>
    <source>
        <strain evidence="2">04CH-RAC-A.6.1</strain>
    </source>
</reference>
<evidence type="ECO:0000313" key="2">
    <source>
        <dbReference type="Proteomes" id="UP000178912"/>
    </source>
</evidence>
<organism evidence="1 2">
    <name type="scientific">Rhynchosporium agropyri</name>
    <dbReference type="NCBI Taxonomy" id="914238"/>
    <lineage>
        <taxon>Eukaryota</taxon>
        <taxon>Fungi</taxon>
        <taxon>Dikarya</taxon>
        <taxon>Ascomycota</taxon>
        <taxon>Pezizomycotina</taxon>
        <taxon>Leotiomycetes</taxon>
        <taxon>Helotiales</taxon>
        <taxon>Ploettnerulaceae</taxon>
        <taxon>Rhynchosporium</taxon>
    </lineage>
</organism>
<protein>
    <submittedName>
        <fullName evidence="1">Uncharacterized protein</fullName>
    </submittedName>
</protein>
<dbReference type="EMBL" id="FJUX01000011">
    <property type="protein sequence ID" value="CZS92050.1"/>
    <property type="molecule type" value="Genomic_DNA"/>
</dbReference>
<evidence type="ECO:0000313" key="1">
    <source>
        <dbReference type="EMBL" id="CZS92050.1"/>
    </source>
</evidence>